<reference evidence="1" key="4">
    <citation type="submission" date="2019-03" db="UniProtKB">
        <authorList>
            <consortium name="EnsemblPlants"/>
        </authorList>
    </citation>
    <scope>IDENTIFICATION</scope>
</reference>
<name>A0A453L8W2_AEGTS</name>
<dbReference type="EnsemblPlants" id="AET5Gv20676500.18">
    <property type="protein sequence ID" value="AET5Gv20676500.18"/>
    <property type="gene ID" value="AET5Gv20676500"/>
</dbReference>
<sequence>MTEHFETLLFLWFSVGNMLQIKRGTDDGLMENLRESSKKNRTCIGREETLDLSISGDLHRDSTLEEQIESDSGQSIWSELSEQVTSEFSTNVVCLALCPGHDVLFACSGIAVHCQVHFARFLTSASLVRAFNDLKREGHDGLKIQVQRKGYVARGSLGDYNFDQGIALVSIKLFTLGVNPVKLYHQLEFLPCSKVVSVACATTGKLMVTSGILTDDTSGSENGKELMFSTCKISKDWEGGALFDYDGNFVGMNLSSVEERTSFLPTSIIIKHLEQFVPNMEVKVVRYVMCICIYLLTKVCSPLFLYNFLLGF</sequence>
<protein>
    <submittedName>
        <fullName evidence="1">Uncharacterized protein</fullName>
    </submittedName>
</protein>
<proteinExistence type="predicted"/>
<dbReference type="InterPro" id="IPR009003">
    <property type="entry name" value="Peptidase_S1_PA"/>
</dbReference>
<evidence type="ECO:0000313" key="2">
    <source>
        <dbReference type="Proteomes" id="UP000015105"/>
    </source>
</evidence>
<dbReference type="Proteomes" id="UP000015105">
    <property type="component" value="Chromosome 5D"/>
</dbReference>
<reference evidence="1" key="5">
    <citation type="journal article" date="2021" name="G3 (Bethesda)">
        <title>Aegilops tauschii genome assembly Aet v5.0 features greater sequence contiguity and improved annotation.</title>
        <authorList>
            <person name="Wang L."/>
            <person name="Zhu T."/>
            <person name="Rodriguez J.C."/>
            <person name="Deal K.R."/>
            <person name="Dubcovsky J."/>
            <person name="McGuire P.E."/>
            <person name="Lux T."/>
            <person name="Spannagl M."/>
            <person name="Mayer K.F.X."/>
            <person name="Baldrich P."/>
            <person name="Meyers B.C."/>
            <person name="Huo N."/>
            <person name="Gu Y.Q."/>
            <person name="Zhou H."/>
            <person name="Devos K.M."/>
            <person name="Bennetzen J.L."/>
            <person name="Unver T."/>
            <person name="Budak H."/>
            <person name="Gulick P.J."/>
            <person name="Galiba G."/>
            <person name="Kalapos B."/>
            <person name="Nelson D.R."/>
            <person name="Li P."/>
            <person name="You F.M."/>
            <person name="Luo M.C."/>
            <person name="Dvorak J."/>
        </authorList>
    </citation>
    <scope>NUCLEOTIDE SEQUENCE [LARGE SCALE GENOMIC DNA]</scope>
    <source>
        <strain evidence="1">cv. AL8/78</strain>
    </source>
</reference>
<dbReference type="Pfam" id="PF13365">
    <property type="entry name" value="Trypsin_2"/>
    <property type="match status" value="1"/>
</dbReference>
<dbReference type="SUPFAM" id="SSF50494">
    <property type="entry name" value="Trypsin-like serine proteases"/>
    <property type="match status" value="1"/>
</dbReference>
<dbReference type="PANTHER" id="PTHR18868:SF49">
    <property type="entry name" value="OS11G0147200 PROTEIN"/>
    <property type="match status" value="1"/>
</dbReference>
<organism evidence="1 2">
    <name type="scientific">Aegilops tauschii subsp. strangulata</name>
    <name type="common">Goatgrass</name>
    <dbReference type="NCBI Taxonomy" id="200361"/>
    <lineage>
        <taxon>Eukaryota</taxon>
        <taxon>Viridiplantae</taxon>
        <taxon>Streptophyta</taxon>
        <taxon>Embryophyta</taxon>
        <taxon>Tracheophyta</taxon>
        <taxon>Spermatophyta</taxon>
        <taxon>Magnoliopsida</taxon>
        <taxon>Liliopsida</taxon>
        <taxon>Poales</taxon>
        <taxon>Poaceae</taxon>
        <taxon>BOP clade</taxon>
        <taxon>Pooideae</taxon>
        <taxon>Triticodae</taxon>
        <taxon>Triticeae</taxon>
        <taxon>Triticinae</taxon>
        <taxon>Aegilops</taxon>
    </lineage>
</organism>
<evidence type="ECO:0000313" key="1">
    <source>
        <dbReference type="EnsemblPlants" id="AET5Gv20676500.18"/>
    </source>
</evidence>
<reference evidence="1" key="3">
    <citation type="journal article" date="2017" name="Nature">
        <title>Genome sequence of the progenitor of the wheat D genome Aegilops tauschii.</title>
        <authorList>
            <person name="Luo M.C."/>
            <person name="Gu Y.Q."/>
            <person name="Puiu D."/>
            <person name="Wang H."/>
            <person name="Twardziok S.O."/>
            <person name="Deal K.R."/>
            <person name="Huo N."/>
            <person name="Zhu T."/>
            <person name="Wang L."/>
            <person name="Wang Y."/>
            <person name="McGuire P.E."/>
            <person name="Liu S."/>
            <person name="Long H."/>
            <person name="Ramasamy R.K."/>
            <person name="Rodriguez J.C."/>
            <person name="Van S.L."/>
            <person name="Yuan L."/>
            <person name="Wang Z."/>
            <person name="Xia Z."/>
            <person name="Xiao L."/>
            <person name="Anderson O.D."/>
            <person name="Ouyang S."/>
            <person name="Liang Y."/>
            <person name="Zimin A.V."/>
            <person name="Pertea G."/>
            <person name="Qi P."/>
            <person name="Bennetzen J.L."/>
            <person name="Dai X."/>
            <person name="Dawson M.W."/>
            <person name="Muller H.G."/>
            <person name="Kugler K."/>
            <person name="Rivarola-Duarte L."/>
            <person name="Spannagl M."/>
            <person name="Mayer K.F.X."/>
            <person name="Lu F.H."/>
            <person name="Bevan M.W."/>
            <person name="Leroy P."/>
            <person name="Li P."/>
            <person name="You F.M."/>
            <person name="Sun Q."/>
            <person name="Liu Z."/>
            <person name="Lyons E."/>
            <person name="Wicker T."/>
            <person name="Salzberg S.L."/>
            <person name="Devos K.M."/>
            <person name="Dvorak J."/>
        </authorList>
    </citation>
    <scope>NUCLEOTIDE SEQUENCE [LARGE SCALE GENOMIC DNA]</scope>
    <source>
        <strain evidence="1">cv. AL8/78</strain>
    </source>
</reference>
<accession>A0A453L8W2</accession>
<dbReference type="Gene3D" id="2.40.10.120">
    <property type="match status" value="1"/>
</dbReference>
<keyword evidence="2" id="KW-1185">Reference proteome</keyword>
<reference evidence="2" key="1">
    <citation type="journal article" date="2014" name="Science">
        <title>Ancient hybridizations among the ancestral genomes of bread wheat.</title>
        <authorList>
            <consortium name="International Wheat Genome Sequencing Consortium,"/>
            <person name="Marcussen T."/>
            <person name="Sandve S.R."/>
            <person name="Heier L."/>
            <person name="Spannagl M."/>
            <person name="Pfeifer M."/>
            <person name="Jakobsen K.S."/>
            <person name="Wulff B.B."/>
            <person name="Steuernagel B."/>
            <person name="Mayer K.F."/>
            <person name="Olsen O.A."/>
        </authorList>
    </citation>
    <scope>NUCLEOTIDE SEQUENCE [LARGE SCALE GENOMIC DNA]</scope>
    <source>
        <strain evidence="2">cv. AL8/78</strain>
    </source>
</reference>
<dbReference type="Gramene" id="AET5Gv20676500.18">
    <property type="protein sequence ID" value="AET5Gv20676500.18"/>
    <property type="gene ID" value="AET5Gv20676500"/>
</dbReference>
<dbReference type="AlphaFoldDB" id="A0A453L8W2"/>
<dbReference type="PANTHER" id="PTHR18868">
    <property type="entry name" value="OS07G0665300 PROTEIN-RELATED"/>
    <property type="match status" value="1"/>
</dbReference>
<reference evidence="2" key="2">
    <citation type="journal article" date="2017" name="Nat. Plants">
        <title>The Aegilops tauschii genome reveals multiple impacts of transposons.</title>
        <authorList>
            <person name="Zhao G."/>
            <person name="Zou C."/>
            <person name="Li K."/>
            <person name="Wang K."/>
            <person name="Li T."/>
            <person name="Gao L."/>
            <person name="Zhang X."/>
            <person name="Wang H."/>
            <person name="Yang Z."/>
            <person name="Liu X."/>
            <person name="Jiang W."/>
            <person name="Mao L."/>
            <person name="Kong X."/>
            <person name="Jiao Y."/>
            <person name="Jia J."/>
        </authorList>
    </citation>
    <scope>NUCLEOTIDE SEQUENCE [LARGE SCALE GENOMIC DNA]</scope>
    <source>
        <strain evidence="2">cv. AL8/78</strain>
    </source>
</reference>